<organism evidence="1 2">
    <name type="scientific">Planobispora longispora</name>
    <dbReference type="NCBI Taxonomy" id="28887"/>
    <lineage>
        <taxon>Bacteria</taxon>
        <taxon>Bacillati</taxon>
        <taxon>Actinomycetota</taxon>
        <taxon>Actinomycetes</taxon>
        <taxon>Streptosporangiales</taxon>
        <taxon>Streptosporangiaceae</taxon>
        <taxon>Planobispora</taxon>
    </lineage>
</organism>
<evidence type="ECO:0000313" key="1">
    <source>
        <dbReference type="EMBL" id="GIH80025.1"/>
    </source>
</evidence>
<dbReference type="AlphaFoldDB" id="A0A8J3RRP2"/>
<dbReference type="Proteomes" id="UP000616724">
    <property type="component" value="Unassembled WGS sequence"/>
</dbReference>
<name>A0A8J3RRP2_9ACTN</name>
<evidence type="ECO:0000313" key="2">
    <source>
        <dbReference type="Proteomes" id="UP000616724"/>
    </source>
</evidence>
<comment type="caution">
    <text evidence="1">The sequence shown here is derived from an EMBL/GenBank/DDBJ whole genome shotgun (WGS) entry which is preliminary data.</text>
</comment>
<accession>A0A8J3RRP2</accession>
<protein>
    <submittedName>
        <fullName evidence="1">Uncharacterized protein</fullName>
    </submittedName>
</protein>
<reference evidence="1 2" key="1">
    <citation type="submission" date="2021-01" db="EMBL/GenBank/DDBJ databases">
        <title>Whole genome shotgun sequence of Planobispora longispora NBRC 13918.</title>
        <authorList>
            <person name="Komaki H."/>
            <person name="Tamura T."/>
        </authorList>
    </citation>
    <scope>NUCLEOTIDE SEQUENCE [LARGE SCALE GENOMIC DNA]</scope>
    <source>
        <strain evidence="1 2">NBRC 13918</strain>
    </source>
</reference>
<gene>
    <name evidence="1" type="ORF">Plo01_64540</name>
</gene>
<keyword evidence="2" id="KW-1185">Reference proteome</keyword>
<proteinExistence type="predicted"/>
<dbReference type="RefSeq" id="WP_203894477.1">
    <property type="nucleotide sequence ID" value="NZ_BOOH01000055.1"/>
</dbReference>
<sequence>MREENALPNPPFTSLTCYPPGAPPLFRLPRAGGGVPALRARRQTFDGLFHVRAMTLPGRAGPQPHRVEAAG</sequence>
<dbReference type="EMBL" id="BOOH01000055">
    <property type="protein sequence ID" value="GIH80025.1"/>
    <property type="molecule type" value="Genomic_DNA"/>
</dbReference>